<dbReference type="Proteomes" id="UP000319499">
    <property type="component" value="Unassembled WGS sequence"/>
</dbReference>
<evidence type="ECO:0000256" key="7">
    <source>
        <dbReference type="ARBA" id="ARBA00022777"/>
    </source>
</evidence>
<accession>A0A563DFZ6</accession>
<dbReference type="PANTHER" id="PTHR45436:SF5">
    <property type="entry name" value="SENSOR HISTIDINE KINASE TRCS"/>
    <property type="match status" value="1"/>
</dbReference>
<dbReference type="CDD" id="cd00082">
    <property type="entry name" value="HisKA"/>
    <property type="match status" value="1"/>
</dbReference>
<dbReference type="RefSeq" id="WP_146292143.1">
    <property type="nucleotide sequence ID" value="NZ_SELH01000016.1"/>
</dbReference>
<evidence type="ECO:0000256" key="3">
    <source>
        <dbReference type="ARBA" id="ARBA00012438"/>
    </source>
</evidence>
<dbReference type="PROSITE" id="PS50885">
    <property type="entry name" value="HAMP"/>
    <property type="match status" value="1"/>
</dbReference>
<dbReference type="SMART" id="SM00304">
    <property type="entry name" value="HAMP"/>
    <property type="match status" value="1"/>
</dbReference>
<dbReference type="CDD" id="cd00075">
    <property type="entry name" value="HATPase"/>
    <property type="match status" value="1"/>
</dbReference>
<dbReference type="InterPro" id="IPR003661">
    <property type="entry name" value="HisK_dim/P_dom"/>
</dbReference>
<evidence type="ECO:0000256" key="6">
    <source>
        <dbReference type="ARBA" id="ARBA00022692"/>
    </source>
</evidence>
<dbReference type="Gene3D" id="6.10.340.10">
    <property type="match status" value="1"/>
</dbReference>
<dbReference type="InterPro" id="IPR005467">
    <property type="entry name" value="His_kinase_dom"/>
</dbReference>
<dbReference type="AlphaFoldDB" id="A0A563DFZ6"/>
<sequence length="455" mass="53079">MKIRNRLTLLFTFISVSILIFFSVIIYFTAKKNRSKEFYELLTKEAITKFNLFVDAKVPPQILQNIYYNNSQIIDEVEVAIYDENYTLVYHDAIDIDFVKETRSMLDEIKVKGELKFYQDQWQVIGLKHKFKNKTYIITAAAYDQFGYKELHLLLKNSIFLIVISIFFIYLTGYYFVKRIFQPITEMTDNINEISANRLDYRLKINKNKDELTKLAQTFNQMLDRLENSFDSQKKFVSNISHEIRTPLAAIITEIEIALQRENTTEDYQTTLHKAWMDANKIVKLSNNLLDFAKASYDPSQIAFKPVRIDEILLDSCEQVKRINNNYRINLSFENEFHEENEIHVNGNEYLLKVAFANLIENGCKFSQDHKTQVSILVVNSKIEIRFKDEGIGISRQELKKIFKPFYRGNNKEWAQGSGIGLSLADKIIKLHGGEIIVSSKINLGTTFIVILSHL</sequence>
<dbReference type="SUPFAM" id="SSF55874">
    <property type="entry name" value="ATPase domain of HSP90 chaperone/DNA topoisomerase II/histidine kinase"/>
    <property type="match status" value="1"/>
</dbReference>
<reference evidence="14 15" key="1">
    <citation type="submission" date="2019-02" db="EMBL/GenBank/DDBJ databases">
        <title>Apibacter muscae sp. nov.: a novel member of the house fly microbiota.</title>
        <authorList>
            <person name="Park R."/>
        </authorList>
    </citation>
    <scope>NUCLEOTIDE SEQUENCE [LARGE SCALE GENOMIC DNA]</scope>
    <source>
        <strain evidence="14 15">AL1</strain>
    </source>
</reference>
<evidence type="ECO:0000259" key="12">
    <source>
        <dbReference type="PROSITE" id="PS50109"/>
    </source>
</evidence>
<organism evidence="14 15">
    <name type="scientific">Apibacter muscae</name>
    <dbReference type="NCBI Taxonomy" id="2509004"/>
    <lineage>
        <taxon>Bacteria</taxon>
        <taxon>Pseudomonadati</taxon>
        <taxon>Bacteroidota</taxon>
        <taxon>Flavobacteriia</taxon>
        <taxon>Flavobacteriales</taxon>
        <taxon>Weeksellaceae</taxon>
        <taxon>Apibacter</taxon>
    </lineage>
</organism>
<dbReference type="GO" id="GO:0000155">
    <property type="term" value="F:phosphorelay sensor kinase activity"/>
    <property type="evidence" value="ECO:0007669"/>
    <property type="project" value="InterPro"/>
</dbReference>
<dbReference type="SMART" id="SM00388">
    <property type="entry name" value="HisKA"/>
    <property type="match status" value="1"/>
</dbReference>
<dbReference type="Pfam" id="PF02518">
    <property type="entry name" value="HATPase_c"/>
    <property type="match status" value="1"/>
</dbReference>
<dbReference type="SMART" id="SM00387">
    <property type="entry name" value="HATPase_c"/>
    <property type="match status" value="1"/>
</dbReference>
<dbReference type="GO" id="GO:0005886">
    <property type="term" value="C:plasma membrane"/>
    <property type="evidence" value="ECO:0007669"/>
    <property type="project" value="TreeGrafter"/>
</dbReference>
<comment type="subcellular location">
    <subcellularLocation>
        <location evidence="2">Membrane</location>
    </subcellularLocation>
</comment>
<feature type="domain" description="HAMP" evidence="13">
    <location>
        <begin position="178"/>
        <end position="231"/>
    </location>
</feature>
<dbReference type="InterPro" id="IPR036890">
    <property type="entry name" value="HATPase_C_sf"/>
</dbReference>
<dbReference type="OrthoDB" id="594725at2"/>
<feature type="domain" description="Histidine kinase" evidence="12">
    <location>
        <begin position="239"/>
        <end position="455"/>
    </location>
</feature>
<dbReference type="InterPro" id="IPR004358">
    <property type="entry name" value="Sig_transdc_His_kin-like_C"/>
</dbReference>
<protein>
    <recommendedName>
        <fullName evidence="3">histidine kinase</fullName>
        <ecNumber evidence="3">2.7.13.3</ecNumber>
    </recommendedName>
</protein>
<dbReference type="Gene3D" id="3.30.565.10">
    <property type="entry name" value="Histidine kinase-like ATPase, C-terminal domain"/>
    <property type="match status" value="1"/>
</dbReference>
<dbReference type="PANTHER" id="PTHR45436">
    <property type="entry name" value="SENSOR HISTIDINE KINASE YKOH"/>
    <property type="match status" value="1"/>
</dbReference>
<keyword evidence="7 14" id="KW-0418">Kinase</keyword>
<dbReference type="SUPFAM" id="SSF47384">
    <property type="entry name" value="Homodimeric domain of signal transducing histidine kinase"/>
    <property type="match status" value="1"/>
</dbReference>
<keyword evidence="10 11" id="KW-0472">Membrane</keyword>
<evidence type="ECO:0000256" key="9">
    <source>
        <dbReference type="ARBA" id="ARBA00023012"/>
    </source>
</evidence>
<dbReference type="Pfam" id="PF00512">
    <property type="entry name" value="HisKA"/>
    <property type="match status" value="1"/>
</dbReference>
<comment type="catalytic activity">
    <reaction evidence="1">
        <text>ATP + protein L-histidine = ADP + protein N-phospho-L-histidine.</text>
        <dbReference type="EC" id="2.7.13.3"/>
    </reaction>
</comment>
<dbReference type="InterPro" id="IPR036097">
    <property type="entry name" value="HisK_dim/P_sf"/>
</dbReference>
<dbReference type="Pfam" id="PF00672">
    <property type="entry name" value="HAMP"/>
    <property type="match status" value="1"/>
</dbReference>
<dbReference type="SUPFAM" id="SSF158472">
    <property type="entry name" value="HAMP domain-like"/>
    <property type="match status" value="1"/>
</dbReference>
<dbReference type="EMBL" id="SELH01000016">
    <property type="protein sequence ID" value="TWP29115.1"/>
    <property type="molecule type" value="Genomic_DNA"/>
</dbReference>
<dbReference type="EC" id="2.7.13.3" evidence="3"/>
<keyword evidence="8 11" id="KW-1133">Transmembrane helix</keyword>
<feature type="transmembrane region" description="Helical" evidence="11">
    <location>
        <begin position="158"/>
        <end position="177"/>
    </location>
</feature>
<feature type="transmembrane region" description="Helical" evidence="11">
    <location>
        <begin position="7"/>
        <end position="30"/>
    </location>
</feature>
<evidence type="ECO:0000259" key="13">
    <source>
        <dbReference type="PROSITE" id="PS50885"/>
    </source>
</evidence>
<dbReference type="InterPro" id="IPR003594">
    <property type="entry name" value="HATPase_dom"/>
</dbReference>
<dbReference type="InterPro" id="IPR050428">
    <property type="entry name" value="TCS_sensor_his_kinase"/>
</dbReference>
<name>A0A563DFZ6_9FLAO</name>
<keyword evidence="6 11" id="KW-0812">Transmembrane</keyword>
<evidence type="ECO:0000313" key="15">
    <source>
        <dbReference type="Proteomes" id="UP000319499"/>
    </source>
</evidence>
<dbReference type="PROSITE" id="PS50109">
    <property type="entry name" value="HIS_KIN"/>
    <property type="match status" value="1"/>
</dbReference>
<keyword evidence="15" id="KW-1185">Reference proteome</keyword>
<proteinExistence type="predicted"/>
<evidence type="ECO:0000256" key="5">
    <source>
        <dbReference type="ARBA" id="ARBA00022679"/>
    </source>
</evidence>
<keyword evidence="4" id="KW-0597">Phosphoprotein</keyword>
<dbReference type="CDD" id="cd06225">
    <property type="entry name" value="HAMP"/>
    <property type="match status" value="1"/>
</dbReference>
<dbReference type="PRINTS" id="PR00344">
    <property type="entry name" value="BCTRLSENSOR"/>
</dbReference>
<evidence type="ECO:0000313" key="14">
    <source>
        <dbReference type="EMBL" id="TWP29115.1"/>
    </source>
</evidence>
<keyword evidence="5" id="KW-0808">Transferase</keyword>
<evidence type="ECO:0000256" key="4">
    <source>
        <dbReference type="ARBA" id="ARBA00022553"/>
    </source>
</evidence>
<dbReference type="Gene3D" id="1.10.287.130">
    <property type="match status" value="1"/>
</dbReference>
<evidence type="ECO:0000256" key="1">
    <source>
        <dbReference type="ARBA" id="ARBA00000085"/>
    </source>
</evidence>
<keyword evidence="9" id="KW-0902">Two-component regulatory system</keyword>
<evidence type="ECO:0000256" key="8">
    <source>
        <dbReference type="ARBA" id="ARBA00022989"/>
    </source>
</evidence>
<evidence type="ECO:0000256" key="2">
    <source>
        <dbReference type="ARBA" id="ARBA00004370"/>
    </source>
</evidence>
<evidence type="ECO:0000256" key="11">
    <source>
        <dbReference type="SAM" id="Phobius"/>
    </source>
</evidence>
<comment type="caution">
    <text evidence="14">The sequence shown here is derived from an EMBL/GenBank/DDBJ whole genome shotgun (WGS) entry which is preliminary data.</text>
</comment>
<gene>
    <name evidence="14" type="ORF">ETU09_04545</name>
</gene>
<dbReference type="InterPro" id="IPR003660">
    <property type="entry name" value="HAMP_dom"/>
</dbReference>
<evidence type="ECO:0000256" key="10">
    <source>
        <dbReference type="ARBA" id="ARBA00023136"/>
    </source>
</evidence>